<organism evidence="4 5">
    <name type="scientific">Hydnum rufescens UP504</name>
    <dbReference type="NCBI Taxonomy" id="1448309"/>
    <lineage>
        <taxon>Eukaryota</taxon>
        <taxon>Fungi</taxon>
        <taxon>Dikarya</taxon>
        <taxon>Basidiomycota</taxon>
        <taxon>Agaricomycotina</taxon>
        <taxon>Agaricomycetes</taxon>
        <taxon>Cantharellales</taxon>
        <taxon>Hydnaceae</taxon>
        <taxon>Hydnum</taxon>
    </lineage>
</organism>
<keyword evidence="2" id="KW-0472">Membrane</keyword>
<gene>
    <name evidence="4" type="ORF">BS47DRAFT_1374859</name>
</gene>
<dbReference type="SUPFAM" id="SSF69593">
    <property type="entry name" value="Glycerol-3-phosphate (1)-acyltransferase"/>
    <property type="match status" value="2"/>
</dbReference>
<feature type="transmembrane region" description="Helical" evidence="2">
    <location>
        <begin position="498"/>
        <end position="518"/>
    </location>
</feature>
<dbReference type="GO" id="GO:0004366">
    <property type="term" value="F:glycerol-3-phosphate O-acyltransferase activity"/>
    <property type="evidence" value="ECO:0007669"/>
    <property type="project" value="TreeGrafter"/>
</dbReference>
<evidence type="ECO:0000256" key="1">
    <source>
        <dbReference type="SAM" id="MobiDB-lite"/>
    </source>
</evidence>
<dbReference type="InterPro" id="IPR052744">
    <property type="entry name" value="GPAT/DAPAT"/>
</dbReference>
<dbReference type="Proteomes" id="UP000886523">
    <property type="component" value="Unassembled WGS sequence"/>
</dbReference>
<dbReference type="AlphaFoldDB" id="A0A9P6B9E5"/>
<name>A0A9P6B9E5_9AGAM</name>
<dbReference type="PANTHER" id="PTHR31605:SF0">
    <property type="entry name" value="GLYCEROL-3-PHOSPHATE O-ACYLTRANSFERASE 1"/>
    <property type="match status" value="1"/>
</dbReference>
<dbReference type="Pfam" id="PF01553">
    <property type="entry name" value="Acyltransferase"/>
    <property type="match status" value="2"/>
</dbReference>
<evidence type="ECO:0000313" key="4">
    <source>
        <dbReference type="EMBL" id="KAF9519980.1"/>
    </source>
</evidence>
<feature type="region of interest" description="Disordered" evidence="1">
    <location>
        <begin position="626"/>
        <end position="645"/>
    </location>
</feature>
<feature type="compositionally biased region" description="Basic and acidic residues" evidence="1">
    <location>
        <begin position="721"/>
        <end position="747"/>
    </location>
</feature>
<feature type="domain" description="Phospholipid/glycerol acyltransferase" evidence="3">
    <location>
        <begin position="42"/>
        <end position="265"/>
    </location>
</feature>
<reference evidence="4" key="1">
    <citation type="journal article" date="2020" name="Nat. Commun.">
        <title>Large-scale genome sequencing of mycorrhizal fungi provides insights into the early evolution of symbiotic traits.</title>
        <authorList>
            <person name="Miyauchi S."/>
            <person name="Kiss E."/>
            <person name="Kuo A."/>
            <person name="Drula E."/>
            <person name="Kohler A."/>
            <person name="Sanchez-Garcia M."/>
            <person name="Morin E."/>
            <person name="Andreopoulos B."/>
            <person name="Barry K.W."/>
            <person name="Bonito G."/>
            <person name="Buee M."/>
            <person name="Carver A."/>
            <person name="Chen C."/>
            <person name="Cichocki N."/>
            <person name="Clum A."/>
            <person name="Culley D."/>
            <person name="Crous P.W."/>
            <person name="Fauchery L."/>
            <person name="Girlanda M."/>
            <person name="Hayes R.D."/>
            <person name="Keri Z."/>
            <person name="LaButti K."/>
            <person name="Lipzen A."/>
            <person name="Lombard V."/>
            <person name="Magnuson J."/>
            <person name="Maillard F."/>
            <person name="Murat C."/>
            <person name="Nolan M."/>
            <person name="Ohm R.A."/>
            <person name="Pangilinan J."/>
            <person name="Pereira M.F."/>
            <person name="Perotto S."/>
            <person name="Peter M."/>
            <person name="Pfister S."/>
            <person name="Riley R."/>
            <person name="Sitrit Y."/>
            <person name="Stielow J.B."/>
            <person name="Szollosi G."/>
            <person name="Zifcakova L."/>
            <person name="Stursova M."/>
            <person name="Spatafora J.W."/>
            <person name="Tedersoo L."/>
            <person name="Vaario L.M."/>
            <person name="Yamada A."/>
            <person name="Yan M."/>
            <person name="Wang P."/>
            <person name="Xu J."/>
            <person name="Bruns T."/>
            <person name="Baldrian P."/>
            <person name="Vilgalys R."/>
            <person name="Dunand C."/>
            <person name="Henrissat B."/>
            <person name="Grigoriev I.V."/>
            <person name="Hibbett D."/>
            <person name="Nagy L.G."/>
            <person name="Martin F.M."/>
        </authorList>
    </citation>
    <scope>NUCLEOTIDE SEQUENCE</scope>
    <source>
        <strain evidence="4">UP504</strain>
    </source>
</reference>
<comment type="caution">
    <text evidence="4">The sequence shown here is derived from an EMBL/GenBank/DDBJ whole genome shotgun (WGS) entry which is preliminary data.</text>
</comment>
<feature type="transmembrane region" description="Helical" evidence="2">
    <location>
        <begin position="465"/>
        <end position="492"/>
    </location>
</feature>
<dbReference type="GO" id="GO:0008654">
    <property type="term" value="P:phospholipid biosynthetic process"/>
    <property type="evidence" value="ECO:0007669"/>
    <property type="project" value="TreeGrafter"/>
</dbReference>
<sequence>MLPASSLSYDTVLYFWRGVVNIFFREIRPRGAWNIPKDGAVIFVAAPHHNQFLDPILLASEAYREARRRVAFLTAAKTMKRAVVGFFASLLDSIPIERAQDEAKVGSGTIILSPTDPCLLLGVDTKFVTELGPRLKIMLPKSTGNVVAEVSEIISDTEVKLKKEFAGDNGKATSRVRQQCDDAISQGQKGLSYKILPYINQEGMYKHVYQRLKEGGCIGIFPEGGSHDRTDLLPLKAGVAIMALGAMFNQPNLRVRIVPVGLSYFHAHRFRSRAVVEFGSPMDVPAELVEMFGKGGDYKRQASSKLLDLIYDGLKTVTVRAPDYDTLMLIQATRRLYKTPSQHLTLGQVVELNKRFIEGYIHFKDEPRVQKLRADVIRYNRFLKDLGLKDHQVPVAKRATWKTLSLLTYRVGLLAVWSSFALPGVILGAPIFLTASIMSRKKAKEALAASSVKVAGRDVLATWKVLISLGLAPFLYGFYSFIAVLIAIRVGAPTRWRIWAPFATLAAMPFFGFSALKFGEAGLDVFKSLRPLVIALLPGQQRSLNRLKAMREEISIEVNAVINEFGPQLYDDFDSFRILVPSASAPPSSGTPGIWRRKSGVGGVDAQGNLLVHPMTWIDERFGTTSHAASSHGTPEGSDDEDEYGDYDNVIGYLHSYESDPQLKKRSRSSHASYADLQHLRRTESSEMSPRGQSASLLTPRRSSLTDGVSVDRIGALHPMETFKDGTDDLNREIQQAREGDSKEKTE</sequence>
<dbReference type="PANTHER" id="PTHR31605">
    <property type="entry name" value="GLYCEROL-3-PHOSPHATE O-ACYLTRANSFERASE 1"/>
    <property type="match status" value="1"/>
</dbReference>
<dbReference type="EMBL" id="MU128914">
    <property type="protein sequence ID" value="KAF9519980.1"/>
    <property type="molecule type" value="Genomic_DNA"/>
</dbReference>
<evidence type="ECO:0000256" key="2">
    <source>
        <dbReference type="SAM" id="Phobius"/>
    </source>
</evidence>
<keyword evidence="2" id="KW-0812">Transmembrane</keyword>
<feature type="transmembrane region" description="Helical" evidence="2">
    <location>
        <begin position="414"/>
        <end position="435"/>
    </location>
</feature>
<feature type="region of interest" description="Disordered" evidence="1">
    <location>
        <begin position="679"/>
        <end position="747"/>
    </location>
</feature>
<evidence type="ECO:0000313" key="5">
    <source>
        <dbReference type="Proteomes" id="UP000886523"/>
    </source>
</evidence>
<proteinExistence type="predicted"/>
<keyword evidence="2" id="KW-1133">Transmembrane helix</keyword>
<evidence type="ECO:0000259" key="3">
    <source>
        <dbReference type="SMART" id="SM00563"/>
    </source>
</evidence>
<keyword evidence="5" id="KW-1185">Reference proteome</keyword>
<accession>A0A9P6B9E5</accession>
<dbReference type="OrthoDB" id="2427554at2759"/>
<dbReference type="SMART" id="SM00563">
    <property type="entry name" value="PlsC"/>
    <property type="match status" value="1"/>
</dbReference>
<dbReference type="GO" id="GO:0016287">
    <property type="term" value="F:glycerone-phosphate O-acyltransferase activity"/>
    <property type="evidence" value="ECO:0007669"/>
    <property type="project" value="TreeGrafter"/>
</dbReference>
<dbReference type="InterPro" id="IPR002123">
    <property type="entry name" value="Plipid/glycerol_acylTrfase"/>
</dbReference>
<feature type="compositionally biased region" description="Polar residues" evidence="1">
    <location>
        <begin position="686"/>
        <end position="707"/>
    </location>
</feature>
<protein>
    <recommendedName>
        <fullName evidence="3">Phospholipid/glycerol acyltransferase domain-containing protein</fullName>
    </recommendedName>
</protein>